<reference evidence="2" key="2">
    <citation type="journal article" date="2021" name="PeerJ">
        <title>Extensive microbial diversity within the chicken gut microbiome revealed by metagenomics and culture.</title>
        <authorList>
            <person name="Gilroy R."/>
            <person name="Ravi A."/>
            <person name="Getino M."/>
            <person name="Pursley I."/>
            <person name="Horton D.L."/>
            <person name="Alikhan N.F."/>
            <person name="Baker D."/>
            <person name="Gharbi K."/>
            <person name="Hall N."/>
            <person name="Watson M."/>
            <person name="Adriaenssens E.M."/>
            <person name="Foster-Nyarko E."/>
            <person name="Jarju S."/>
            <person name="Secka A."/>
            <person name="Antonio M."/>
            <person name="Oren A."/>
            <person name="Chaudhuri R.R."/>
            <person name="La Ragione R."/>
            <person name="Hildebrand F."/>
            <person name="Pallen M.J."/>
        </authorList>
    </citation>
    <scope>NUCLEOTIDE SEQUENCE</scope>
    <source>
        <strain evidence="2">21143</strain>
    </source>
</reference>
<proteinExistence type="predicted"/>
<evidence type="ECO:0000313" key="2">
    <source>
        <dbReference type="EMBL" id="HIT39851.1"/>
    </source>
</evidence>
<dbReference type="Proteomes" id="UP000886722">
    <property type="component" value="Unassembled WGS sequence"/>
</dbReference>
<dbReference type="AlphaFoldDB" id="A0A9D1KE53"/>
<name>A0A9D1KE53_9BACT</name>
<accession>A0A9D1KE53</accession>
<feature type="compositionally biased region" description="Acidic residues" evidence="1">
    <location>
        <begin position="61"/>
        <end position="72"/>
    </location>
</feature>
<gene>
    <name evidence="2" type="ORF">IAD06_07435</name>
</gene>
<dbReference type="EMBL" id="DVKT01000057">
    <property type="protein sequence ID" value="HIT39851.1"/>
    <property type="molecule type" value="Genomic_DNA"/>
</dbReference>
<reference evidence="2" key="1">
    <citation type="submission" date="2020-10" db="EMBL/GenBank/DDBJ databases">
        <authorList>
            <person name="Gilroy R."/>
        </authorList>
    </citation>
    <scope>NUCLEOTIDE SEQUENCE</scope>
    <source>
        <strain evidence="2">21143</strain>
    </source>
</reference>
<feature type="region of interest" description="Disordered" evidence="1">
    <location>
        <begin position="43"/>
        <end position="91"/>
    </location>
</feature>
<comment type="caution">
    <text evidence="2">The sequence shown here is derived from an EMBL/GenBank/DDBJ whole genome shotgun (WGS) entry which is preliminary data.</text>
</comment>
<organism evidence="2 3">
    <name type="scientific">Candidatus Caccoplasma intestinavium</name>
    <dbReference type="NCBI Taxonomy" id="2840716"/>
    <lineage>
        <taxon>Bacteria</taxon>
        <taxon>Pseudomonadati</taxon>
        <taxon>Bacteroidota</taxon>
        <taxon>Bacteroidia</taxon>
        <taxon>Bacteroidales</taxon>
        <taxon>Bacteroidaceae</taxon>
        <taxon>Bacteroidaceae incertae sedis</taxon>
        <taxon>Candidatus Caccoplasma</taxon>
    </lineage>
</organism>
<sequence length="239" mass="26222">MKKSLQELELVTPAIDLLDARKIVGGYYDIDGGEIPEVVVVGDRDTDVDMDSGYDPREDRDSFEDDLRDDQELDSRHDTEGDRESFDENRDQEIELTVQVPNGWCVLGAVATAIQAKTGCSDTDAVKAADNAFDKCGINSDPSSGEMGIPTLSTSEFVDLLSAAGFEVTYISGVMTSQEVYEHFNSDGAGLGYVNTGENGHMIYLEDYDMDSNSFHYYDPVLGTEGSITSKQCSIILFR</sequence>
<feature type="compositionally biased region" description="Basic and acidic residues" evidence="1">
    <location>
        <begin position="73"/>
        <end position="91"/>
    </location>
</feature>
<evidence type="ECO:0000256" key="1">
    <source>
        <dbReference type="SAM" id="MobiDB-lite"/>
    </source>
</evidence>
<evidence type="ECO:0000313" key="3">
    <source>
        <dbReference type="Proteomes" id="UP000886722"/>
    </source>
</evidence>
<protein>
    <submittedName>
        <fullName evidence="2">Uncharacterized protein</fullName>
    </submittedName>
</protein>